<evidence type="ECO:0000313" key="1">
    <source>
        <dbReference type="EMBL" id="EUB57263.1"/>
    </source>
</evidence>
<evidence type="ECO:0000313" key="2">
    <source>
        <dbReference type="Proteomes" id="UP000019149"/>
    </source>
</evidence>
<dbReference type="CTD" id="36343588"/>
<organism evidence="1 2">
    <name type="scientific">Echinococcus granulosus</name>
    <name type="common">Hydatid tapeworm</name>
    <dbReference type="NCBI Taxonomy" id="6210"/>
    <lineage>
        <taxon>Eukaryota</taxon>
        <taxon>Metazoa</taxon>
        <taxon>Spiralia</taxon>
        <taxon>Lophotrochozoa</taxon>
        <taxon>Platyhelminthes</taxon>
        <taxon>Cestoda</taxon>
        <taxon>Eucestoda</taxon>
        <taxon>Cyclophyllidea</taxon>
        <taxon>Taeniidae</taxon>
        <taxon>Echinococcus</taxon>
        <taxon>Echinococcus granulosus group</taxon>
    </lineage>
</organism>
<name>W6U7Q8_ECHGR</name>
<dbReference type="EMBL" id="APAU02000089">
    <property type="protein sequence ID" value="EUB57263.1"/>
    <property type="molecule type" value="Genomic_DNA"/>
</dbReference>
<dbReference type="Proteomes" id="UP000019149">
    <property type="component" value="Unassembled WGS sequence"/>
</dbReference>
<dbReference type="KEGG" id="egl:EGR_07873"/>
<dbReference type="RefSeq" id="XP_024348459.1">
    <property type="nucleotide sequence ID" value="XM_024497122.1"/>
</dbReference>
<keyword evidence="2" id="KW-1185">Reference proteome</keyword>
<accession>W6U7Q8</accession>
<comment type="caution">
    <text evidence="1">The sequence shown here is derived from an EMBL/GenBank/DDBJ whole genome shotgun (WGS) entry which is preliminary data.</text>
</comment>
<dbReference type="GeneID" id="36343588"/>
<dbReference type="AlphaFoldDB" id="W6U7Q8"/>
<proteinExistence type="predicted"/>
<sequence length="38" mass="4111">MLGNHEEVCNYGVALESAIRSGMSEAQCCRDGKQNHGD</sequence>
<reference evidence="1 2" key="1">
    <citation type="journal article" date="2013" name="Nat. Genet.">
        <title>The genome of the hydatid tapeworm Echinococcus granulosus.</title>
        <authorList>
            <person name="Zheng H."/>
            <person name="Zhang W."/>
            <person name="Zhang L."/>
            <person name="Zhang Z."/>
            <person name="Li J."/>
            <person name="Lu G."/>
            <person name="Zhu Y."/>
            <person name="Wang Y."/>
            <person name="Huang Y."/>
            <person name="Liu J."/>
            <person name="Kang H."/>
            <person name="Chen J."/>
            <person name="Wang L."/>
            <person name="Chen A."/>
            <person name="Yu S."/>
            <person name="Gao Z."/>
            <person name="Jin L."/>
            <person name="Gu W."/>
            <person name="Wang Z."/>
            <person name="Zhao L."/>
            <person name="Shi B."/>
            <person name="Wen H."/>
            <person name="Lin R."/>
            <person name="Jones M.K."/>
            <person name="Brejova B."/>
            <person name="Vinar T."/>
            <person name="Zhao G."/>
            <person name="McManus D.P."/>
            <person name="Chen Z."/>
            <person name="Zhou Y."/>
            <person name="Wang S."/>
        </authorList>
    </citation>
    <scope>NUCLEOTIDE SEQUENCE [LARGE SCALE GENOMIC DNA]</scope>
</reference>
<protein>
    <submittedName>
        <fullName evidence="1">Uncharacterized protein</fullName>
    </submittedName>
</protein>
<gene>
    <name evidence="1" type="ORF">EGR_07873</name>
</gene>